<reference evidence="2" key="1">
    <citation type="journal article" date="2019" name="Int. J. Syst. Evol. Microbiol.">
        <title>The Global Catalogue of Microorganisms (GCM) 10K type strain sequencing project: providing services to taxonomists for standard genome sequencing and annotation.</title>
        <authorList>
            <consortium name="The Broad Institute Genomics Platform"/>
            <consortium name="The Broad Institute Genome Sequencing Center for Infectious Disease"/>
            <person name="Wu L."/>
            <person name="Ma J."/>
        </authorList>
    </citation>
    <scope>NUCLEOTIDE SEQUENCE [LARGE SCALE GENOMIC DNA]</scope>
    <source>
        <strain evidence="2">CGMCC 1.18575</strain>
    </source>
</reference>
<dbReference type="Proteomes" id="UP001596113">
    <property type="component" value="Unassembled WGS sequence"/>
</dbReference>
<evidence type="ECO:0000313" key="1">
    <source>
        <dbReference type="EMBL" id="MFC5402465.1"/>
    </source>
</evidence>
<proteinExistence type="predicted"/>
<accession>A0ABW0HPN9</accession>
<dbReference type="EMBL" id="JBHSMI010000012">
    <property type="protein sequence ID" value="MFC5402465.1"/>
    <property type="molecule type" value="Genomic_DNA"/>
</dbReference>
<sequence>MVIGTFEWSKDVSVALLLDFDVLVLVRWSDKGYAHWKDVSVDPDGRRFFKWCGVNVFMDHIRAS</sequence>
<evidence type="ECO:0000313" key="2">
    <source>
        <dbReference type="Proteomes" id="UP001596113"/>
    </source>
</evidence>
<protein>
    <submittedName>
        <fullName evidence="1">Uncharacterized protein</fullName>
    </submittedName>
</protein>
<keyword evidence="2" id="KW-1185">Reference proteome</keyword>
<gene>
    <name evidence="1" type="ORF">ACFPOF_06910</name>
</gene>
<comment type="caution">
    <text evidence="1">The sequence shown here is derived from an EMBL/GenBank/DDBJ whole genome shotgun (WGS) entry which is preliminary data.</text>
</comment>
<dbReference type="RefSeq" id="WP_378130938.1">
    <property type="nucleotide sequence ID" value="NZ_JBHSMI010000012.1"/>
</dbReference>
<organism evidence="1 2">
    <name type="scientific">Cohnella soli</name>
    <dbReference type="NCBI Taxonomy" id="425005"/>
    <lineage>
        <taxon>Bacteria</taxon>
        <taxon>Bacillati</taxon>
        <taxon>Bacillota</taxon>
        <taxon>Bacilli</taxon>
        <taxon>Bacillales</taxon>
        <taxon>Paenibacillaceae</taxon>
        <taxon>Cohnella</taxon>
    </lineage>
</organism>
<name>A0ABW0HPN9_9BACL</name>